<name>A0A0L6VV35_9BASI</name>
<evidence type="ECO:0000256" key="1">
    <source>
        <dbReference type="SAM" id="Phobius"/>
    </source>
</evidence>
<dbReference type="EMBL" id="LAVV01000777">
    <property type="protein sequence ID" value="KNZ64075.1"/>
    <property type="molecule type" value="Genomic_DNA"/>
</dbReference>
<comment type="caution">
    <text evidence="2">The sequence shown here is derived from an EMBL/GenBank/DDBJ whole genome shotgun (WGS) entry which is preliminary data.</text>
</comment>
<feature type="transmembrane region" description="Helical" evidence="1">
    <location>
        <begin position="132"/>
        <end position="156"/>
    </location>
</feature>
<dbReference type="VEuPathDB" id="FungiDB:VP01_106g4"/>
<feature type="transmembrane region" description="Helical" evidence="1">
    <location>
        <begin position="251"/>
        <end position="272"/>
    </location>
</feature>
<dbReference type="Proteomes" id="UP000037035">
    <property type="component" value="Unassembled WGS sequence"/>
</dbReference>
<evidence type="ECO:0000313" key="3">
    <source>
        <dbReference type="Proteomes" id="UP000037035"/>
    </source>
</evidence>
<keyword evidence="1" id="KW-0472">Membrane</keyword>
<proteinExistence type="predicted"/>
<reference evidence="2 3" key="1">
    <citation type="submission" date="2015-08" db="EMBL/GenBank/DDBJ databases">
        <title>Next Generation Sequencing and Analysis of the Genome of Puccinia sorghi L Schw, the Causal Agent of Maize Common Rust.</title>
        <authorList>
            <person name="Rochi L."/>
            <person name="Burguener G."/>
            <person name="Darino M."/>
            <person name="Turjanski A."/>
            <person name="Kreff E."/>
            <person name="Dieguez M.J."/>
            <person name="Sacco F."/>
        </authorList>
    </citation>
    <scope>NUCLEOTIDE SEQUENCE [LARGE SCALE GENOMIC DNA]</scope>
    <source>
        <strain evidence="2 3">RO10H11247</strain>
    </source>
</reference>
<protein>
    <submittedName>
        <fullName evidence="2">Uncharacterized protein</fullName>
    </submittedName>
</protein>
<feature type="transmembrane region" description="Helical" evidence="1">
    <location>
        <begin position="623"/>
        <end position="643"/>
    </location>
</feature>
<sequence length="898" mass="103190">MLSEDDLASRSVIKISCFYPVISPLRGCLDRALLARKSFFCYMLEKSTCSFQLKLLWANTNTAGTCIGKGLFIFCHNYSTDSIDVYSMFFGFFCFWKTKKLTGWVTCMPIFVDWLNSTCCVLIAISTPLSCVVINTLVASFVSTCLSTSIVLFFVLNPSSDVVINTRVASLKETISPNIQSTNILNMYHPTNEKTQHLLNQIQTHILMLTFTEDIQGLDELPEFRFVTFHMSRTQTEGEVPHPQQPTHINLVIFDSINIISPVYYVVIYMYIPKCADQALLKISQKLLINAWKANGSYLSHNVFYFLNYYLSLNIIKTGYSNLPQKFPQDKLNLQQKQLKYFMNKQRAAFIKELLLNSITTESMLTITLFKNSLTIIMSVNFTLQKHSIFSFKIMLLFDRLNPLLPVADFAHESSQKTIFPRKNSYLMVILASYFSLHGNIHLKCNLSDCFNFKVPWPPCSQVINPWLISQTLPENLNSLLLLHPNPNASHILLSSGRTQLDQTQLERIGQRDVEWASGKLAMNSTSVTLYCFLVPFPVKEVIFPQAEQTTVKTEKGKLNSRREKEMKLSGSLQKEEKTKKFFIHTYGNSSHLSFTLNTTIFLSVSVFFLTPSDTHFSFILNTFLLAFIVFNNFISTLCFVVLDSLTQKCDLQTSSFMPSEALHLIENMKLLTLEKFDAAVLHKIIPASLVLSQPKQSLGSHNTFPPVEKINRNKFEKQLQEVGLLNEINGKKTLETIMGEWQEHLKTFCIQEEDNCLIKTAIYCLTGEQKLHKMVVKKAREEEKKQILLKQLMRLSHHWCVVLLPSFTLAMDISRYLTHTIHYLHLLQHHCFHVQPWKSAIKNQAGIGKLILIFFHLVKHCQILEGQNSFVTWVDCLLSTFNMKIMKLRAKQIYFRI</sequence>
<keyword evidence="1" id="KW-0812">Transmembrane</keyword>
<feature type="transmembrane region" description="Helical" evidence="1">
    <location>
        <begin position="593"/>
        <end position="611"/>
    </location>
</feature>
<gene>
    <name evidence="2" type="ORF">VP01_106g4</name>
</gene>
<keyword evidence="3" id="KW-1185">Reference proteome</keyword>
<feature type="transmembrane region" description="Helical" evidence="1">
    <location>
        <begin position="101"/>
        <end position="126"/>
    </location>
</feature>
<keyword evidence="1" id="KW-1133">Transmembrane helix</keyword>
<organism evidence="2 3">
    <name type="scientific">Puccinia sorghi</name>
    <dbReference type="NCBI Taxonomy" id="27349"/>
    <lineage>
        <taxon>Eukaryota</taxon>
        <taxon>Fungi</taxon>
        <taxon>Dikarya</taxon>
        <taxon>Basidiomycota</taxon>
        <taxon>Pucciniomycotina</taxon>
        <taxon>Pucciniomycetes</taxon>
        <taxon>Pucciniales</taxon>
        <taxon>Pucciniaceae</taxon>
        <taxon>Puccinia</taxon>
    </lineage>
</organism>
<dbReference type="AlphaFoldDB" id="A0A0L6VV35"/>
<accession>A0A0L6VV35</accession>
<evidence type="ECO:0000313" key="2">
    <source>
        <dbReference type="EMBL" id="KNZ64075.1"/>
    </source>
</evidence>